<keyword evidence="1" id="KW-0732">Signal</keyword>
<protein>
    <recommendedName>
        <fullName evidence="4">DUF2291 domain-containing protein</fullName>
    </recommendedName>
</protein>
<evidence type="ECO:0000256" key="1">
    <source>
        <dbReference type="SAM" id="SignalP"/>
    </source>
</evidence>
<dbReference type="InterPro" id="IPR014582">
    <property type="entry name" value="UCP033535_lipo"/>
</dbReference>
<sequence>MTRLPLVALALLAAMGLPACKIVKTPFPGEGGAIVAGEAGDDARIAALLDETLDATLLPLIREKAVALADLRSALAGGLDAAGATYGNRGAGEGAAWNFAVKGAGKVIAANLESRARKAELDTDGDGKADVTLQLGPVIKGSSLRDAVALFNFGDFRDQIEFAKLGRVINDRVSAGLKLPESDLIGQTLNFTGAVTLTKASDPLLVTAIEVTP</sequence>
<comment type="caution">
    <text evidence="2">The sequence shown here is derived from an EMBL/GenBank/DDBJ whole genome shotgun (WGS) entry which is preliminary data.</text>
</comment>
<proteinExistence type="predicted"/>
<dbReference type="RefSeq" id="WP_189410699.1">
    <property type="nucleotide sequence ID" value="NZ_BMYJ01000003.1"/>
</dbReference>
<dbReference type="Pfam" id="PF10054">
    <property type="entry name" value="DUF2291"/>
    <property type="match status" value="1"/>
</dbReference>
<dbReference type="Proteomes" id="UP000638981">
    <property type="component" value="Unassembled WGS sequence"/>
</dbReference>
<evidence type="ECO:0008006" key="4">
    <source>
        <dbReference type="Google" id="ProtNLM"/>
    </source>
</evidence>
<reference evidence="2" key="1">
    <citation type="journal article" date="2014" name="Int. J. Syst. Evol. Microbiol.">
        <title>Complete genome sequence of Corynebacterium casei LMG S-19264T (=DSM 44701T), isolated from a smear-ripened cheese.</title>
        <authorList>
            <consortium name="US DOE Joint Genome Institute (JGI-PGF)"/>
            <person name="Walter F."/>
            <person name="Albersmeier A."/>
            <person name="Kalinowski J."/>
            <person name="Ruckert C."/>
        </authorList>
    </citation>
    <scope>NUCLEOTIDE SEQUENCE</scope>
    <source>
        <strain evidence="2">KCTC 23310</strain>
    </source>
</reference>
<dbReference type="PIRSF" id="PIRSF033535">
    <property type="entry name" value="UCP033535_plp"/>
    <property type="match status" value="1"/>
</dbReference>
<dbReference type="AlphaFoldDB" id="A0A918WKF2"/>
<dbReference type="SUPFAM" id="SSF141318">
    <property type="entry name" value="TM0957-like"/>
    <property type="match status" value="1"/>
</dbReference>
<dbReference type="InterPro" id="IPR036215">
    <property type="entry name" value="TM0957-like_sf"/>
</dbReference>
<name>A0A918WKF2_9RHOB</name>
<accession>A0A918WKF2</accession>
<dbReference type="EMBL" id="BMYJ01000003">
    <property type="protein sequence ID" value="GHC51071.1"/>
    <property type="molecule type" value="Genomic_DNA"/>
</dbReference>
<organism evidence="2 3">
    <name type="scientific">Neogemmobacter tilapiae</name>
    <dbReference type="NCBI Taxonomy" id="875041"/>
    <lineage>
        <taxon>Bacteria</taxon>
        <taxon>Pseudomonadati</taxon>
        <taxon>Pseudomonadota</taxon>
        <taxon>Alphaproteobacteria</taxon>
        <taxon>Rhodobacterales</taxon>
        <taxon>Paracoccaceae</taxon>
        <taxon>Neogemmobacter</taxon>
    </lineage>
</organism>
<evidence type="ECO:0000313" key="2">
    <source>
        <dbReference type="EMBL" id="GHC51071.1"/>
    </source>
</evidence>
<feature type="signal peptide" evidence="1">
    <location>
        <begin position="1"/>
        <end position="21"/>
    </location>
</feature>
<evidence type="ECO:0000313" key="3">
    <source>
        <dbReference type="Proteomes" id="UP000638981"/>
    </source>
</evidence>
<reference evidence="2" key="2">
    <citation type="submission" date="2020-09" db="EMBL/GenBank/DDBJ databases">
        <authorList>
            <person name="Sun Q."/>
            <person name="Kim S."/>
        </authorList>
    </citation>
    <scope>NUCLEOTIDE SEQUENCE</scope>
    <source>
        <strain evidence="2">KCTC 23310</strain>
    </source>
</reference>
<keyword evidence="3" id="KW-1185">Reference proteome</keyword>
<feature type="chain" id="PRO_5037610035" description="DUF2291 domain-containing protein" evidence="1">
    <location>
        <begin position="22"/>
        <end position="213"/>
    </location>
</feature>
<gene>
    <name evidence="2" type="ORF">GCM10007315_11770</name>
</gene>